<keyword evidence="3" id="KW-1185">Reference proteome</keyword>
<dbReference type="EMBL" id="JBBPBN010000039">
    <property type="protein sequence ID" value="KAK8999862.1"/>
    <property type="molecule type" value="Genomic_DNA"/>
</dbReference>
<gene>
    <name evidence="2" type="ORF">V6N11_065354</name>
</gene>
<dbReference type="PANTHER" id="PTHR15921:SF3">
    <property type="entry name" value="PRE-MRNA CLEAVAGE COMPLEX 2 PROTEIN PCF11"/>
    <property type="match status" value="1"/>
</dbReference>
<dbReference type="Gene3D" id="1.25.40.90">
    <property type="match status" value="1"/>
</dbReference>
<protein>
    <recommendedName>
        <fullName evidence="4">CID domain-containing protein</fullName>
    </recommendedName>
</protein>
<evidence type="ECO:0000313" key="2">
    <source>
        <dbReference type="EMBL" id="KAK8999862.1"/>
    </source>
</evidence>
<dbReference type="Proteomes" id="UP001396334">
    <property type="component" value="Unassembled WGS sequence"/>
</dbReference>
<dbReference type="InterPro" id="IPR008942">
    <property type="entry name" value="ENTH_VHS"/>
</dbReference>
<dbReference type="SUPFAM" id="SSF48464">
    <property type="entry name" value="ENTH/VHS domain"/>
    <property type="match status" value="1"/>
</dbReference>
<accession>A0ABR2QGS7</accession>
<sequence>MENTRRSFDRSRGPGLKKPRLTEDLALNPNARPFPQRTNPAGPVSALRFRFNGPDMDDMSPGGGAYEPQPVTSPATATISELVRMSMLPRRLLLPSAPTFLSIVKNIGRDYIKHFAVRLPEVFCKAYRQVDPPVHQSLRHLFGTWKGVFRLHTLQVIENELSFAPTINGSSSRTTTSRSDPLSQCPPHSIHVNPKYLEKQRLQQSSRAKGTVNDMTETLANSKEDYERPDRVAITAGWPYGDPSIKMNTYGLGVGRASVTEAISNQRNGFNIKHGSQNYLASKSVNADPRSLMKPSKPKTIRQVYCSLKHLFTPVLAEEIFE</sequence>
<feature type="region of interest" description="Disordered" evidence="1">
    <location>
        <begin position="165"/>
        <end position="190"/>
    </location>
</feature>
<name>A0ABR2QGS7_9ROSI</name>
<reference evidence="2 3" key="1">
    <citation type="journal article" date="2024" name="G3 (Bethesda)">
        <title>Genome assembly of Hibiscus sabdariffa L. provides insights into metabolisms of medicinal natural products.</title>
        <authorList>
            <person name="Kim T."/>
        </authorList>
    </citation>
    <scope>NUCLEOTIDE SEQUENCE [LARGE SCALE GENOMIC DNA]</scope>
    <source>
        <strain evidence="2">TK-2024</strain>
        <tissue evidence="2">Old leaves</tissue>
    </source>
</reference>
<feature type="compositionally biased region" description="Basic and acidic residues" evidence="1">
    <location>
        <begin position="1"/>
        <end position="12"/>
    </location>
</feature>
<dbReference type="InterPro" id="IPR045154">
    <property type="entry name" value="PCF11-like"/>
</dbReference>
<organism evidence="2 3">
    <name type="scientific">Hibiscus sabdariffa</name>
    <name type="common">roselle</name>
    <dbReference type="NCBI Taxonomy" id="183260"/>
    <lineage>
        <taxon>Eukaryota</taxon>
        <taxon>Viridiplantae</taxon>
        <taxon>Streptophyta</taxon>
        <taxon>Embryophyta</taxon>
        <taxon>Tracheophyta</taxon>
        <taxon>Spermatophyta</taxon>
        <taxon>Magnoliopsida</taxon>
        <taxon>eudicotyledons</taxon>
        <taxon>Gunneridae</taxon>
        <taxon>Pentapetalae</taxon>
        <taxon>rosids</taxon>
        <taxon>malvids</taxon>
        <taxon>Malvales</taxon>
        <taxon>Malvaceae</taxon>
        <taxon>Malvoideae</taxon>
        <taxon>Hibiscus</taxon>
    </lineage>
</organism>
<feature type="compositionally biased region" description="Low complexity" evidence="1">
    <location>
        <begin position="170"/>
        <end position="179"/>
    </location>
</feature>
<evidence type="ECO:0008006" key="4">
    <source>
        <dbReference type="Google" id="ProtNLM"/>
    </source>
</evidence>
<comment type="caution">
    <text evidence="2">The sequence shown here is derived from an EMBL/GenBank/DDBJ whole genome shotgun (WGS) entry which is preliminary data.</text>
</comment>
<evidence type="ECO:0000256" key="1">
    <source>
        <dbReference type="SAM" id="MobiDB-lite"/>
    </source>
</evidence>
<dbReference type="PANTHER" id="PTHR15921">
    <property type="entry name" value="PRE-MRNA CLEAVAGE COMPLEX II"/>
    <property type="match status" value="1"/>
</dbReference>
<proteinExistence type="predicted"/>
<evidence type="ECO:0000313" key="3">
    <source>
        <dbReference type="Proteomes" id="UP001396334"/>
    </source>
</evidence>
<feature type="region of interest" description="Disordered" evidence="1">
    <location>
        <begin position="1"/>
        <end position="46"/>
    </location>
</feature>